<dbReference type="InterPro" id="IPR000568">
    <property type="entry name" value="ATP_synth_F0_asu"/>
</dbReference>
<dbReference type="Proteomes" id="UP001204579">
    <property type="component" value="Unassembled WGS sequence"/>
</dbReference>
<dbReference type="GO" id="GO:0005886">
    <property type="term" value="C:plasma membrane"/>
    <property type="evidence" value="ECO:0007669"/>
    <property type="project" value="UniProtKB-SubCell"/>
</dbReference>
<evidence type="ECO:0000313" key="14">
    <source>
        <dbReference type="EMBL" id="MCR8872967.1"/>
    </source>
</evidence>
<evidence type="ECO:0000256" key="1">
    <source>
        <dbReference type="ARBA" id="ARBA00004141"/>
    </source>
</evidence>
<evidence type="ECO:0000256" key="12">
    <source>
        <dbReference type="RuleBase" id="RU000483"/>
    </source>
</evidence>
<proteinExistence type="inferred from homology"/>
<dbReference type="Pfam" id="PF00119">
    <property type="entry name" value="ATP-synt_A"/>
    <property type="match status" value="1"/>
</dbReference>
<evidence type="ECO:0000256" key="10">
    <source>
        <dbReference type="ARBA" id="ARBA00023310"/>
    </source>
</evidence>
<keyword evidence="6 11" id="KW-0375">Hydrogen ion transport</keyword>
<sequence>MKKLRYIVTMLALLITGAFPMQAQTADSTEVEKLDAVVAEESATDATEDVDVNALVFGHIGDAYEWHIATIGDTSVRIPLPVIVKSSTGWHCFSSSRLEEGETYEGLYIAEGGTYDGKIVERNAAGEEVRPLDISITKNVLGLFINSTVLVVILLSCARWYKKHPIEEGAPRGGVGMIESLVVMINKDVIKGCIGEDYKRYAPYLLTAFFFVLVNNLMGLIPIFPGGANVTGNIAITLVLATITFLFTNLFGTKAYWKDIFWPEVPTWLKVPIPMMPMIEFFGIFTKPFALMIRLFANIMAGHAAVLSLVAIIFITVKVGPVINGSMTVVAVLFGIFMDALELLVAFIQAYVFTMLSAVFIGLSRVKGHETH</sequence>
<dbReference type="PRINTS" id="PR00123">
    <property type="entry name" value="ATPASEA"/>
</dbReference>
<keyword evidence="5 11" id="KW-0812">Transmembrane</keyword>
<dbReference type="InterPro" id="IPR045083">
    <property type="entry name" value="ATP_synth_F0_asu_bact/mt"/>
</dbReference>
<dbReference type="Gene3D" id="1.20.120.220">
    <property type="entry name" value="ATP synthase, F0 complex, subunit A"/>
    <property type="match status" value="1"/>
</dbReference>
<feature type="transmembrane region" description="Helical" evidence="11">
    <location>
        <begin position="230"/>
        <end position="253"/>
    </location>
</feature>
<keyword evidence="7 11" id="KW-1133">Transmembrane helix</keyword>
<evidence type="ECO:0000256" key="5">
    <source>
        <dbReference type="ARBA" id="ARBA00022692"/>
    </source>
</evidence>
<evidence type="ECO:0000256" key="11">
    <source>
        <dbReference type="HAMAP-Rule" id="MF_01393"/>
    </source>
</evidence>
<keyword evidence="10 11" id="KW-0066">ATP synthesis</keyword>
<feature type="transmembrane region" description="Helical" evidence="11">
    <location>
        <begin position="344"/>
        <end position="363"/>
    </location>
</feature>
<feature type="transmembrane region" description="Helical" evidence="11">
    <location>
        <begin position="204"/>
        <end position="224"/>
    </location>
</feature>
<evidence type="ECO:0000256" key="3">
    <source>
        <dbReference type="ARBA" id="ARBA00022448"/>
    </source>
</evidence>
<reference evidence="14 15" key="1">
    <citation type="submission" date="2022-08" db="EMBL/GenBank/DDBJ databases">
        <authorList>
            <person name="Zeman M."/>
            <person name="Kubasova T."/>
        </authorList>
    </citation>
    <scope>NUCLEOTIDE SEQUENCE [LARGE SCALE GENOMIC DNA]</scope>
    <source>
        <strain evidence="14 15">ET62</strain>
    </source>
</reference>
<feature type="chain" id="PRO_5043845941" description="ATP synthase subunit a" evidence="13">
    <location>
        <begin position="24"/>
        <end position="372"/>
    </location>
</feature>
<dbReference type="AlphaFoldDB" id="A0AAW5MY25"/>
<dbReference type="CDD" id="cd00310">
    <property type="entry name" value="ATP-synt_Fo_a_6"/>
    <property type="match status" value="1"/>
</dbReference>
<organism evidence="14 15">
    <name type="scientific">Phocaeicola barnesiae</name>
    <dbReference type="NCBI Taxonomy" id="376804"/>
    <lineage>
        <taxon>Bacteria</taxon>
        <taxon>Pseudomonadati</taxon>
        <taxon>Bacteroidota</taxon>
        <taxon>Bacteroidia</taxon>
        <taxon>Bacteroidales</taxon>
        <taxon>Bacteroidaceae</taxon>
        <taxon>Phocaeicola</taxon>
    </lineage>
</organism>
<accession>A0AAW5MY25</accession>
<keyword evidence="4 11" id="KW-0138">CF(0)</keyword>
<gene>
    <name evidence="11 14" type="primary">atpB</name>
    <name evidence="14" type="ORF">NW209_02835</name>
</gene>
<dbReference type="NCBIfam" id="TIGR01131">
    <property type="entry name" value="ATP_synt_6_or_A"/>
    <property type="match status" value="1"/>
</dbReference>
<evidence type="ECO:0000256" key="6">
    <source>
        <dbReference type="ARBA" id="ARBA00022781"/>
    </source>
</evidence>
<name>A0AAW5MY25_9BACT</name>
<dbReference type="HAMAP" id="MF_01393">
    <property type="entry name" value="ATP_synth_a_bact"/>
    <property type="match status" value="1"/>
</dbReference>
<feature type="signal peptide" evidence="13">
    <location>
        <begin position="1"/>
        <end position="23"/>
    </location>
</feature>
<dbReference type="PANTHER" id="PTHR11410:SF0">
    <property type="entry name" value="ATP SYNTHASE SUBUNIT A"/>
    <property type="match status" value="1"/>
</dbReference>
<evidence type="ECO:0000256" key="9">
    <source>
        <dbReference type="ARBA" id="ARBA00023136"/>
    </source>
</evidence>
<keyword evidence="13" id="KW-0732">Signal</keyword>
<keyword evidence="15" id="KW-1185">Reference proteome</keyword>
<feature type="transmembrane region" description="Helical" evidence="11">
    <location>
        <begin position="291"/>
        <end position="315"/>
    </location>
</feature>
<dbReference type="GO" id="GO:0046933">
    <property type="term" value="F:proton-transporting ATP synthase activity, rotational mechanism"/>
    <property type="evidence" value="ECO:0007669"/>
    <property type="project" value="UniProtKB-UniRule"/>
</dbReference>
<evidence type="ECO:0000256" key="4">
    <source>
        <dbReference type="ARBA" id="ARBA00022547"/>
    </source>
</evidence>
<evidence type="ECO:0000256" key="8">
    <source>
        <dbReference type="ARBA" id="ARBA00023065"/>
    </source>
</evidence>
<dbReference type="RefSeq" id="WP_258335360.1">
    <property type="nucleotide sequence ID" value="NZ_JANRHJ010000002.1"/>
</dbReference>
<keyword evidence="8 11" id="KW-0406">Ion transport</keyword>
<comment type="similarity">
    <text evidence="2 11 12">Belongs to the ATPase A chain family.</text>
</comment>
<comment type="function">
    <text evidence="11 12">Key component of the proton channel; it plays a direct role in the translocation of protons across the membrane.</text>
</comment>
<evidence type="ECO:0000256" key="13">
    <source>
        <dbReference type="SAM" id="SignalP"/>
    </source>
</evidence>
<dbReference type="EMBL" id="JANRHJ010000002">
    <property type="protein sequence ID" value="MCR8872967.1"/>
    <property type="molecule type" value="Genomic_DNA"/>
</dbReference>
<keyword evidence="11" id="KW-1003">Cell membrane</keyword>
<dbReference type="PANTHER" id="PTHR11410">
    <property type="entry name" value="ATP SYNTHASE SUBUNIT A"/>
    <property type="match status" value="1"/>
</dbReference>
<comment type="subcellular location">
    <subcellularLocation>
        <location evidence="11 12">Cell membrane</location>
        <topology evidence="11 12">Multi-pass membrane protein</topology>
    </subcellularLocation>
    <subcellularLocation>
        <location evidence="1">Membrane</location>
        <topology evidence="1">Multi-pass membrane protein</topology>
    </subcellularLocation>
</comment>
<dbReference type="InterPro" id="IPR035908">
    <property type="entry name" value="F0_ATP_A_sf"/>
</dbReference>
<comment type="caution">
    <text evidence="14">The sequence shown here is derived from an EMBL/GenBank/DDBJ whole genome shotgun (WGS) entry which is preliminary data.</text>
</comment>
<keyword evidence="9 11" id="KW-0472">Membrane</keyword>
<evidence type="ECO:0000256" key="2">
    <source>
        <dbReference type="ARBA" id="ARBA00006810"/>
    </source>
</evidence>
<dbReference type="SUPFAM" id="SSF81336">
    <property type="entry name" value="F1F0 ATP synthase subunit A"/>
    <property type="match status" value="1"/>
</dbReference>
<evidence type="ECO:0000313" key="15">
    <source>
        <dbReference type="Proteomes" id="UP001204579"/>
    </source>
</evidence>
<dbReference type="GO" id="GO:0045259">
    <property type="term" value="C:proton-transporting ATP synthase complex"/>
    <property type="evidence" value="ECO:0007669"/>
    <property type="project" value="UniProtKB-KW"/>
</dbReference>
<protein>
    <recommendedName>
        <fullName evidence="11 12">ATP synthase subunit a</fullName>
    </recommendedName>
    <alternativeName>
        <fullName evidence="11">ATP synthase F0 sector subunit a</fullName>
    </alternativeName>
    <alternativeName>
        <fullName evidence="11">F-ATPase subunit 6</fullName>
    </alternativeName>
</protein>
<keyword evidence="3 11" id="KW-0813">Transport</keyword>
<evidence type="ECO:0000256" key="7">
    <source>
        <dbReference type="ARBA" id="ARBA00022989"/>
    </source>
</evidence>